<dbReference type="Gene3D" id="1.10.150.20">
    <property type="entry name" value="5' to 3' exonuclease, C-terminal subdomain"/>
    <property type="match status" value="1"/>
</dbReference>
<organism evidence="3 4">
    <name type="scientific">Sphingomonas naphthae</name>
    <dbReference type="NCBI Taxonomy" id="1813468"/>
    <lineage>
        <taxon>Bacteria</taxon>
        <taxon>Pseudomonadati</taxon>
        <taxon>Pseudomonadota</taxon>
        <taxon>Alphaproteobacteria</taxon>
        <taxon>Sphingomonadales</taxon>
        <taxon>Sphingomonadaceae</taxon>
        <taxon>Sphingomonas</taxon>
    </lineage>
</organism>
<dbReference type="Proteomes" id="UP001220395">
    <property type="component" value="Chromosome"/>
</dbReference>
<accession>A0ABY7TLU8</accession>
<feature type="region of interest" description="Disordered" evidence="1">
    <location>
        <begin position="34"/>
        <end position="71"/>
    </location>
</feature>
<keyword evidence="2" id="KW-1133">Transmembrane helix</keyword>
<evidence type="ECO:0008006" key="5">
    <source>
        <dbReference type="Google" id="ProtNLM"/>
    </source>
</evidence>
<name>A0ABY7TLU8_9SPHN</name>
<feature type="compositionally biased region" description="Pro residues" evidence="1">
    <location>
        <begin position="52"/>
        <end position="63"/>
    </location>
</feature>
<keyword evidence="2" id="KW-0472">Membrane</keyword>
<dbReference type="RefSeq" id="WP_273688210.1">
    <property type="nucleotide sequence ID" value="NZ_CP117411.1"/>
</dbReference>
<reference evidence="3 4" key="1">
    <citation type="submission" date="2023-02" db="EMBL/GenBank/DDBJ databases">
        <title>Genome sequence of Sphingomonas naphthae.</title>
        <authorList>
            <person name="Kim S."/>
            <person name="Heo J."/>
            <person name="Kwon S.-W."/>
        </authorList>
    </citation>
    <scope>NUCLEOTIDE SEQUENCE [LARGE SCALE GENOMIC DNA]</scope>
    <source>
        <strain evidence="3 4">KACC 18716</strain>
    </source>
</reference>
<evidence type="ECO:0000256" key="2">
    <source>
        <dbReference type="SAM" id="Phobius"/>
    </source>
</evidence>
<proteinExistence type="predicted"/>
<evidence type="ECO:0000313" key="4">
    <source>
        <dbReference type="Proteomes" id="UP001220395"/>
    </source>
</evidence>
<evidence type="ECO:0000313" key="3">
    <source>
        <dbReference type="EMBL" id="WCT73736.1"/>
    </source>
</evidence>
<gene>
    <name evidence="3" type="ORF">PQ455_00445</name>
</gene>
<feature type="transmembrane region" description="Helical" evidence="2">
    <location>
        <begin position="6"/>
        <end position="23"/>
    </location>
</feature>
<protein>
    <recommendedName>
        <fullName evidence="5">Flap endonuclease-1-like 5' DNA nuclease</fullName>
    </recommendedName>
</protein>
<evidence type="ECO:0000256" key="1">
    <source>
        <dbReference type="SAM" id="MobiDB-lite"/>
    </source>
</evidence>
<sequence>MTQQQIIWAIVAVVVAIVAIILIRAMTRRQQVTFDATAPTPPPLARTIDPRPVAPPAPPPPSAAPVGDGAELTKLKGLGPKAASRLAELGITEIAALAALSDADTRVIDEQMGPFQGRFDRDRWREQARLLAAGDIAAYEAQYGKLGG</sequence>
<dbReference type="EMBL" id="CP117411">
    <property type="protein sequence ID" value="WCT73736.1"/>
    <property type="molecule type" value="Genomic_DNA"/>
</dbReference>
<keyword evidence="4" id="KW-1185">Reference proteome</keyword>
<keyword evidence="2" id="KW-0812">Transmembrane</keyword>